<comment type="similarity">
    <text evidence="2">Belongs to the CDP-glycerol glycerophosphotransferase family.</text>
</comment>
<comment type="subcellular location">
    <subcellularLocation>
        <location evidence="1">Cell membrane</location>
        <topology evidence="1">Peripheral membrane protein</topology>
    </subcellularLocation>
</comment>
<evidence type="ECO:0000256" key="6">
    <source>
        <dbReference type="ARBA" id="ARBA00023136"/>
    </source>
</evidence>
<reference evidence="7" key="1">
    <citation type="submission" date="2019-04" db="EMBL/GenBank/DDBJ databases">
        <title>Evolution of Biomass-Degrading Anaerobic Consortia Revealed by Metagenomics.</title>
        <authorList>
            <person name="Peng X."/>
        </authorList>
    </citation>
    <scope>NUCLEOTIDE SEQUENCE</scope>
    <source>
        <strain evidence="7">SIG13</strain>
    </source>
</reference>
<evidence type="ECO:0000256" key="1">
    <source>
        <dbReference type="ARBA" id="ARBA00004202"/>
    </source>
</evidence>
<evidence type="ECO:0000313" key="8">
    <source>
        <dbReference type="Proteomes" id="UP000713479"/>
    </source>
</evidence>
<dbReference type="GO" id="GO:0047355">
    <property type="term" value="F:CDP-glycerol glycerophosphotransferase activity"/>
    <property type="evidence" value="ECO:0007669"/>
    <property type="project" value="InterPro"/>
</dbReference>
<dbReference type="InterPro" id="IPR043149">
    <property type="entry name" value="TagF_N"/>
</dbReference>
<keyword evidence="5" id="KW-0777">Teichoic acid biosynthesis</keyword>
<dbReference type="AlphaFoldDB" id="A0A8T3VGU2"/>
<dbReference type="PANTHER" id="PTHR37316:SF3">
    <property type="entry name" value="TEICHOIC ACID GLYCEROL-PHOSPHATE TRANSFERASE"/>
    <property type="match status" value="1"/>
</dbReference>
<name>A0A8T3VGU2_9EURY</name>
<comment type="caution">
    <text evidence="7">The sequence shown here is derived from an EMBL/GenBank/DDBJ whole genome shotgun (WGS) entry which is preliminary data.</text>
</comment>
<proteinExistence type="inferred from homology"/>
<keyword evidence="4" id="KW-0808">Transferase</keyword>
<dbReference type="InterPro" id="IPR043148">
    <property type="entry name" value="TagF_C"/>
</dbReference>
<dbReference type="Gene3D" id="3.40.50.11820">
    <property type="match status" value="1"/>
</dbReference>
<dbReference type="Proteomes" id="UP000713479">
    <property type="component" value="Unassembled WGS sequence"/>
</dbReference>
<dbReference type="GO" id="GO:0005886">
    <property type="term" value="C:plasma membrane"/>
    <property type="evidence" value="ECO:0007669"/>
    <property type="project" value="UniProtKB-SubCell"/>
</dbReference>
<dbReference type="InterPro" id="IPR007554">
    <property type="entry name" value="Glycerophosphate_synth"/>
</dbReference>
<dbReference type="EMBL" id="SUTF01000001">
    <property type="protein sequence ID" value="MBE6509797.1"/>
    <property type="molecule type" value="Genomic_DNA"/>
</dbReference>
<dbReference type="PANTHER" id="PTHR37316">
    <property type="entry name" value="TEICHOIC ACID GLYCEROL-PHOSPHATE PRIMASE"/>
    <property type="match status" value="1"/>
</dbReference>
<organism evidence="7 8">
    <name type="scientific">Methanobrevibacter millerae</name>
    <dbReference type="NCBI Taxonomy" id="230361"/>
    <lineage>
        <taxon>Archaea</taxon>
        <taxon>Methanobacteriati</taxon>
        <taxon>Methanobacteriota</taxon>
        <taxon>Methanomada group</taxon>
        <taxon>Methanobacteria</taxon>
        <taxon>Methanobacteriales</taxon>
        <taxon>Methanobacteriaceae</taxon>
        <taxon>Methanobrevibacter</taxon>
    </lineage>
</organism>
<evidence type="ECO:0000256" key="3">
    <source>
        <dbReference type="ARBA" id="ARBA00022475"/>
    </source>
</evidence>
<keyword evidence="6" id="KW-0472">Membrane</keyword>
<keyword evidence="3" id="KW-1003">Cell membrane</keyword>
<gene>
    <name evidence="7" type="ORF">E7Z74_00790</name>
</gene>
<evidence type="ECO:0000256" key="2">
    <source>
        <dbReference type="ARBA" id="ARBA00010488"/>
    </source>
</evidence>
<evidence type="ECO:0000313" key="7">
    <source>
        <dbReference type="EMBL" id="MBE6509797.1"/>
    </source>
</evidence>
<protein>
    <submittedName>
        <fullName evidence="7">CDP-glycerol--glycerophosphate glycerophosphotransferase</fullName>
    </submittedName>
</protein>
<dbReference type="Pfam" id="PF04464">
    <property type="entry name" value="Glyphos_transf"/>
    <property type="match status" value="1"/>
</dbReference>
<sequence>MFFKHKVFGKIFNVFTKFPINDNLISFIIDSNESFSGNLEYIKNEFEKRGNFEFNFYYKDQLSFSSLKKLATSKYVFLNDNFFPLAFMNFNERTLVVQLWHAPGAFKKFGGSVENKEMLKLISDNTDFLIVTSTYIEDYYHEAFQIDKSKIKPLGLPRADYYFENHDIGKLRDEFNKKYDVPSDKIIILYTPTFRENEEFNNVFNYLDLNKFNEELSDEYVLVLRLHPKIKKFYSEDISVDGYYIDCSDYKNEQELLLISDILITDYSSIMIEFAMLNKPIIFFAYDLDNYLNNERGFYLDYKKDLPGPIVWDSNGLISVILEGVDSSNSSSFLKTQFDYVDGKSSKRVVDFVLDKGERQ</sequence>
<accession>A0A8T3VGU2</accession>
<evidence type="ECO:0000256" key="5">
    <source>
        <dbReference type="ARBA" id="ARBA00022944"/>
    </source>
</evidence>
<dbReference type="SUPFAM" id="SSF53756">
    <property type="entry name" value="UDP-Glycosyltransferase/glycogen phosphorylase"/>
    <property type="match status" value="1"/>
</dbReference>
<dbReference type="InterPro" id="IPR051612">
    <property type="entry name" value="Teichoic_Acid_Biosynth"/>
</dbReference>
<dbReference type="Gene3D" id="3.40.50.12580">
    <property type="match status" value="1"/>
</dbReference>
<evidence type="ECO:0000256" key="4">
    <source>
        <dbReference type="ARBA" id="ARBA00022679"/>
    </source>
</evidence>